<dbReference type="EMBL" id="NOXX01000171">
    <property type="protein sequence ID" value="OYQ46084.1"/>
    <property type="molecule type" value="Genomic_DNA"/>
</dbReference>
<sequence length="119" mass="13833">MTKIYLMILSLVFVLCFGLEIWQHNETLTITNFAYGKTGCLAEEKNYVSKKFKVSVKQLSSSIYFSEDPVHSPQILINDKTFNYSYFGENKSFIKGPADLEVKIYYFKGVKKYLAMRIK</sequence>
<proteinExistence type="predicted"/>
<evidence type="ECO:0000313" key="2">
    <source>
        <dbReference type="Proteomes" id="UP000216035"/>
    </source>
</evidence>
<keyword evidence="2" id="KW-1185">Reference proteome</keyword>
<name>A0A255ZYX5_9FLAO</name>
<protein>
    <submittedName>
        <fullName evidence="1">Uncharacterized protein</fullName>
    </submittedName>
</protein>
<evidence type="ECO:0000313" key="1">
    <source>
        <dbReference type="EMBL" id="OYQ46084.1"/>
    </source>
</evidence>
<dbReference type="Proteomes" id="UP000216035">
    <property type="component" value="Unassembled WGS sequence"/>
</dbReference>
<reference evidence="1 2" key="1">
    <citation type="submission" date="2017-07" db="EMBL/GenBank/DDBJ databases">
        <title>Flavobacterium cyanobacteriorum sp. nov., isolated from cyanobacterial aggregates in a eutrophic lake.</title>
        <authorList>
            <person name="Cai H."/>
        </authorList>
    </citation>
    <scope>NUCLEOTIDE SEQUENCE [LARGE SCALE GENOMIC DNA]</scope>
    <source>
        <strain evidence="1 2">TH167</strain>
    </source>
</reference>
<comment type="caution">
    <text evidence="1">The sequence shown here is derived from an EMBL/GenBank/DDBJ whole genome shotgun (WGS) entry which is preliminary data.</text>
</comment>
<accession>A0A255ZYX5</accession>
<dbReference type="AlphaFoldDB" id="A0A255ZYX5"/>
<organism evidence="1 2">
    <name type="scientific">Flavobacterium aurantiibacter</name>
    <dbReference type="NCBI Taxonomy" id="2023067"/>
    <lineage>
        <taxon>Bacteria</taxon>
        <taxon>Pseudomonadati</taxon>
        <taxon>Bacteroidota</taxon>
        <taxon>Flavobacteriia</taxon>
        <taxon>Flavobacteriales</taxon>
        <taxon>Flavobacteriaceae</taxon>
        <taxon>Flavobacterium</taxon>
    </lineage>
</organism>
<gene>
    <name evidence="1" type="ORF">CHX27_05065</name>
</gene>